<evidence type="ECO:0000313" key="2">
    <source>
        <dbReference type="Proteomes" id="UP000004524"/>
    </source>
</evidence>
<keyword evidence="2" id="KW-1185">Reference proteome</keyword>
<evidence type="ECO:0000313" key="1">
    <source>
        <dbReference type="EMBL" id="EFI70738.1"/>
    </source>
</evidence>
<organism evidence="1 2">
    <name type="scientific">Segatella baroniae B14</name>
    <dbReference type="NCBI Taxonomy" id="752555"/>
    <lineage>
        <taxon>Bacteria</taxon>
        <taxon>Pseudomonadati</taxon>
        <taxon>Bacteroidota</taxon>
        <taxon>Bacteroidia</taxon>
        <taxon>Bacteroidales</taxon>
        <taxon>Prevotellaceae</taxon>
        <taxon>Segatella</taxon>
    </lineage>
</organism>
<protein>
    <submittedName>
        <fullName evidence="1">Putative membrane protein</fullName>
    </submittedName>
</protein>
<reference evidence="1 2" key="1">
    <citation type="journal article" date="2010" name="Microb. Ecol.">
        <title>Comparative genome analysis of Prevotella ruminicola and Prevotella bryantii: insights into their environmental niche.</title>
        <authorList>
            <consortium name="North American Consortium for Rumen Bacteria"/>
            <person name="Purushe J."/>
            <person name="Fouts D.E."/>
            <person name="Morrison M."/>
            <person name="White B.A."/>
            <person name="Mackie R.I."/>
            <person name="Coutinho P.M."/>
            <person name="Henrissat B."/>
            <person name="Nelson K.E."/>
        </authorList>
    </citation>
    <scope>NUCLEOTIDE SEQUENCE [LARGE SCALE GENOMIC DNA]</scope>
    <source>
        <strain evidence="1 2">B14</strain>
    </source>
</reference>
<dbReference type="EMBL" id="ADWO01000097">
    <property type="protein sequence ID" value="EFI70738.1"/>
    <property type="molecule type" value="Genomic_DNA"/>
</dbReference>
<sequence length="311" mass="36253">MVNYLQLHVKILSRLCQAVGIISILIFFLLAIFLYVVSKLSPIEIIAIAFSLILSLHIKRGDKRIVKEIYRKKTKWLFCIDYLIILIPFSIICILKDSLLTAILCLLLAFIPSFFPNWHIHLKLFTHPLLLKGSYEYQNSLRILIVPYILCICASFIGLIYENNKIFLVSVLTFIYLLGITLFQKPEKQHLLLYKSANRIIFNKLKYSVGNSIVLLFPFLIISLFYQPNYFFSCIILLLISIIFLFEANCLRYIYIGNDFISIILLTTLFSVNVAALKYLSIIVISCIISLIFIKYIQLKYKDFYDRVETH</sequence>
<proteinExistence type="predicted"/>
<comment type="caution">
    <text evidence="1">The sequence shown here is derived from an EMBL/GenBank/DDBJ whole genome shotgun (WGS) entry which is preliminary data.</text>
</comment>
<accession>D8E0P7</accession>
<dbReference type="Proteomes" id="UP000004524">
    <property type="component" value="Unassembled WGS sequence"/>
</dbReference>
<gene>
    <name evidence="1" type="ORF">PBR_0097</name>
</gene>
<name>D8E0P7_9BACT</name>
<dbReference type="STRING" id="77095.SAMN05216455_107129"/>
<dbReference type="AlphaFoldDB" id="D8E0P7"/>